<gene>
    <name evidence="1" type="ORF">DF168_01382</name>
</gene>
<dbReference type="EMBL" id="CP029803">
    <property type="protein sequence ID" value="AWT60180.1"/>
    <property type="molecule type" value="Genomic_DNA"/>
</dbReference>
<sequence>MRSFGNEGDFEGDWEDKGEIAWGEGEWRNYLSRSRDDIEKFLAYYMEFQDDTERLDKVACLMGWDSEEWLDTESMILPGSGKDSIQPQKFEEEDLGEDVHSDPYTLHRHPIYVATQALYLKIRRHWEKILAGHVERIPQRTIWKVLDSLRVGENNAILAIISLDMGDFSLAVCHLKLALSAINETLEAQLGLSQNLLNKEAYFHDSCCVCLFDLREILLRTIRDSREQANHYFGENE</sequence>
<evidence type="ECO:0000313" key="1">
    <source>
        <dbReference type="EMBL" id="AWT60180.1"/>
    </source>
</evidence>
<name>A0A2Z4AM69_9BACT</name>
<reference evidence="1 2" key="1">
    <citation type="submission" date="2018-06" db="EMBL/GenBank/DDBJ databases">
        <title>Draft Genome Sequence of a Novel Marine Bacterium Related to the Verrucomicrobia.</title>
        <authorList>
            <person name="Vosseberg J."/>
            <person name="Martijn J."/>
            <person name="Ettema T.J.G."/>
        </authorList>
    </citation>
    <scope>NUCLEOTIDE SEQUENCE [LARGE SCALE GENOMIC DNA]</scope>
    <source>
        <strain evidence="1">TARA_B100001123</strain>
    </source>
</reference>
<dbReference type="Proteomes" id="UP000247465">
    <property type="component" value="Chromosome"/>
</dbReference>
<dbReference type="AlphaFoldDB" id="A0A2Z4AM69"/>
<accession>A0A2Z4AM69</accession>
<dbReference type="KEGG" id="mtar:DF168_01382"/>
<protein>
    <submittedName>
        <fullName evidence="1">Uncharacterized protein</fullName>
    </submittedName>
</protein>
<organism evidence="1 2">
    <name type="scientific">Candidatus Moanibacter tarae</name>
    <dbReference type="NCBI Taxonomy" id="2200854"/>
    <lineage>
        <taxon>Bacteria</taxon>
        <taxon>Pseudomonadati</taxon>
        <taxon>Verrucomicrobiota</taxon>
        <taxon>Opitutia</taxon>
        <taxon>Puniceicoccales</taxon>
        <taxon>Puniceicoccales incertae sedis</taxon>
        <taxon>Candidatus Moanibacter</taxon>
    </lineage>
</organism>
<proteinExistence type="predicted"/>
<evidence type="ECO:0000313" key="2">
    <source>
        <dbReference type="Proteomes" id="UP000247465"/>
    </source>
</evidence>